<organism evidence="1 2">
    <name type="scientific">Agromyces soli</name>
    <dbReference type="NCBI Taxonomy" id="659012"/>
    <lineage>
        <taxon>Bacteria</taxon>
        <taxon>Bacillati</taxon>
        <taxon>Actinomycetota</taxon>
        <taxon>Actinomycetes</taxon>
        <taxon>Micrococcales</taxon>
        <taxon>Microbacteriaceae</taxon>
        <taxon>Agromyces</taxon>
    </lineage>
</organism>
<proteinExistence type="predicted"/>
<evidence type="ECO:0008006" key="3">
    <source>
        <dbReference type="Google" id="ProtNLM"/>
    </source>
</evidence>
<evidence type="ECO:0000313" key="2">
    <source>
        <dbReference type="Proteomes" id="UP000831304"/>
    </source>
</evidence>
<gene>
    <name evidence="1" type="ORF">MTP13_07055</name>
</gene>
<dbReference type="RefSeq" id="WP_243570359.1">
    <property type="nucleotide sequence ID" value="NZ_BAAARD010000001.1"/>
</dbReference>
<name>A0ABY4AXF5_9MICO</name>
<dbReference type="Proteomes" id="UP000831304">
    <property type="component" value="Chromosome"/>
</dbReference>
<keyword evidence="2" id="KW-1185">Reference proteome</keyword>
<accession>A0ABY4AXF5</accession>
<protein>
    <recommendedName>
        <fullName evidence="3">Addiction module protein</fullName>
    </recommendedName>
</protein>
<evidence type="ECO:0000313" key="1">
    <source>
        <dbReference type="EMBL" id="UOE27529.1"/>
    </source>
</evidence>
<reference evidence="1 2" key="1">
    <citation type="submission" date="2022-03" db="EMBL/GenBank/DDBJ databases">
        <title>Agromyces sp. isolated from the gut of P. brevitarsis seulensis larvae.</title>
        <authorList>
            <person name="Won M."/>
            <person name="Kwon S.-W."/>
        </authorList>
    </citation>
    <scope>NUCLEOTIDE SEQUENCE [LARGE SCALE GENOMIC DNA]</scope>
    <source>
        <strain evidence="1 2">KACC 16215</strain>
    </source>
</reference>
<dbReference type="EMBL" id="CP094533">
    <property type="protein sequence ID" value="UOE27529.1"/>
    <property type="molecule type" value="Genomic_DNA"/>
</dbReference>
<sequence length="76" mass="8925">MSRKISIELTEDEVLVLFEWLHRVNERSQIGFEDQAEQRAAWNLETMLESANPALFAGDYWERVQAARDRIRDSEG</sequence>